<comment type="caution">
    <text evidence="2">The sequence shown here is derived from an EMBL/GenBank/DDBJ whole genome shotgun (WGS) entry which is preliminary data.</text>
</comment>
<reference evidence="2 3" key="1">
    <citation type="submission" date="2019-04" db="EMBL/GenBank/DDBJ databases">
        <title>Genome sequence of strain 7209-2.</title>
        <authorList>
            <person name="Gao J."/>
            <person name="Sun J."/>
        </authorList>
    </citation>
    <scope>NUCLEOTIDE SEQUENCE [LARGE SCALE GENOMIC DNA]</scope>
    <source>
        <strain evidence="2 3">7209-2</strain>
    </source>
</reference>
<keyword evidence="1" id="KW-0812">Transmembrane</keyword>
<feature type="transmembrane region" description="Helical" evidence="1">
    <location>
        <begin position="163"/>
        <end position="183"/>
    </location>
</feature>
<feature type="transmembrane region" description="Helical" evidence="1">
    <location>
        <begin position="345"/>
        <end position="367"/>
    </location>
</feature>
<feature type="transmembrane region" description="Helical" evidence="1">
    <location>
        <begin position="67"/>
        <end position="86"/>
    </location>
</feature>
<dbReference type="EMBL" id="STGT01000002">
    <property type="protein sequence ID" value="THV15618.1"/>
    <property type="molecule type" value="Genomic_DNA"/>
</dbReference>
<feature type="transmembrane region" description="Helical" evidence="1">
    <location>
        <begin position="315"/>
        <end position="338"/>
    </location>
</feature>
<dbReference type="Proteomes" id="UP000309667">
    <property type="component" value="Unassembled WGS sequence"/>
</dbReference>
<name>A0ABY2QX16_9HYPH</name>
<feature type="transmembrane region" description="Helical" evidence="1">
    <location>
        <begin position="387"/>
        <end position="409"/>
    </location>
</feature>
<dbReference type="Pfam" id="PF03594">
    <property type="entry name" value="BenE"/>
    <property type="match status" value="1"/>
</dbReference>
<evidence type="ECO:0000313" key="3">
    <source>
        <dbReference type="Proteomes" id="UP000309667"/>
    </source>
</evidence>
<feature type="transmembrane region" description="Helical" evidence="1">
    <location>
        <begin position="228"/>
        <end position="252"/>
    </location>
</feature>
<dbReference type="InterPro" id="IPR004711">
    <property type="entry name" value="Benzoate_Transporter"/>
</dbReference>
<keyword evidence="3" id="KW-1185">Reference proteome</keyword>
<feature type="transmembrane region" description="Helical" evidence="1">
    <location>
        <begin position="139"/>
        <end position="157"/>
    </location>
</feature>
<proteinExistence type="predicted"/>
<organism evidence="2 3">
    <name type="scientific">Rhizobium rhizophilum</name>
    <dbReference type="NCBI Taxonomy" id="1850373"/>
    <lineage>
        <taxon>Bacteria</taxon>
        <taxon>Pseudomonadati</taxon>
        <taxon>Pseudomonadota</taxon>
        <taxon>Alphaproteobacteria</taxon>
        <taxon>Hyphomicrobiales</taxon>
        <taxon>Rhizobiaceae</taxon>
        <taxon>Rhizobium/Agrobacterium group</taxon>
        <taxon>Rhizobium</taxon>
    </lineage>
</organism>
<dbReference type="PANTHER" id="PTHR30199:SF0">
    <property type="entry name" value="INNER MEMBRANE PROTEIN YDCO"/>
    <property type="match status" value="1"/>
</dbReference>
<feature type="transmembrane region" description="Helical" evidence="1">
    <location>
        <begin position="106"/>
        <end position="132"/>
    </location>
</feature>
<sequence>MPVGSKFVWRGWHPRILTQSSSAMLKDFSPQAAFMGVLVAFVGFASSFAVVLQGLKGVGATDYQAASGLMALSVAMGICGIVLSVWTRLPVSVAWSTPGAALMATAGIPVGGFPAAVGAFLVCAALIILAGLIRPFGRAVAAIPAPLANAMLAGVILNLCFAPFQAVAFDAALGLPILVVWAVVAAFKRLYAVPAALLAFVVVIVFGVDLPDGAMASWAASLAPPVEFVAPAFTLPALISIALPLFIVTMASQNIPGIAILKVNKYEPNPGPMFAVTGLFSALSAPFGGHAVNLAAITAAMCAGEDAHADPARRYWSAIVAGLGYVLLGLAAGAVTGFVSLAPPILIQSVAGLALIGAFSGSSVAAFQVQETREAAAVTFLVTASGISILGISGAFWGLIAGVAMLGLVKLAKARA</sequence>
<keyword evidence="1" id="KW-1133">Transmembrane helix</keyword>
<feature type="transmembrane region" description="Helical" evidence="1">
    <location>
        <begin position="32"/>
        <end position="55"/>
    </location>
</feature>
<gene>
    <name evidence="2" type="primary">benE</name>
    <name evidence="2" type="ORF">E9677_09750</name>
</gene>
<dbReference type="NCBIfam" id="TIGR00843">
    <property type="entry name" value="benE"/>
    <property type="match status" value="1"/>
</dbReference>
<evidence type="ECO:0000256" key="1">
    <source>
        <dbReference type="SAM" id="Phobius"/>
    </source>
</evidence>
<protein>
    <submittedName>
        <fullName evidence="2">Benzoate/H(+) symporter BenE family transporter</fullName>
    </submittedName>
</protein>
<evidence type="ECO:0000313" key="2">
    <source>
        <dbReference type="EMBL" id="THV15618.1"/>
    </source>
</evidence>
<accession>A0ABY2QX16</accession>
<dbReference type="PANTHER" id="PTHR30199">
    <property type="entry name" value="MFS FAMILY TRANSPORTER, PREDICTED SUBSTRATE BENZOATE"/>
    <property type="match status" value="1"/>
</dbReference>
<feature type="transmembrane region" description="Helical" evidence="1">
    <location>
        <begin position="190"/>
        <end position="208"/>
    </location>
</feature>
<keyword evidence="1" id="KW-0472">Membrane</keyword>